<dbReference type="Proteomes" id="UP000029228">
    <property type="component" value="Unassembled WGS sequence"/>
</dbReference>
<dbReference type="AlphaFoldDB" id="A0A090S800"/>
<comment type="caution">
    <text evidence="1">The sequence shown here is derived from an EMBL/GenBank/DDBJ whole genome shotgun (WGS) entry which is preliminary data.</text>
</comment>
<protein>
    <submittedName>
        <fullName evidence="1">Putative DNA helicase</fullName>
    </submittedName>
</protein>
<evidence type="ECO:0000313" key="2">
    <source>
        <dbReference type="Proteomes" id="UP000029228"/>
    </source>
</evidence>
<reference evidence="1 2" key="1">
    <citation type="submission" date="2014-09" db="EMBL/GenBank/DDBJ databases">
        <title>Vibrio maritimus JCM 19235. (C45) whole genome shotgun sequence.</title>
        <authorList>
            <person name="Sawabe T."/>
            <person name="Meirelles P."/>
            <person name="Nakanishi M."/>
            <person name="Sayaka M."/>
            <person name="Hattori M."/>
            <person name="Ohkuma M."/>
        </authorList>
    </citation>
    <scope>NUCLEOTIDE SEQUENCE [LARGE SCALE GENOMIC DNA]</scope>
    <source>
        <strain evidence="2">JCM19235</strain>
    </source>
</reference>
<reference evidence="1 2" key="2">
    <citation type="submission" date="2014-09" db="EMBL/GenBank/DDBJ databases">
        <authorList>
            <consortium name="NBRP consortium"/>
            <person name="Sawabe T."/>
            <person name="Meirelles P."/>
            <person name="Nakanishi M."/>
            <person name="Sayaka M."/>
            <person name="Hattori M."/>
            <person name="Ohkuma M."/>
        </authorList>
    </citation>
    <scope>NUCLEOTIDE SEQUENCE [LARGE SCALE GENOMIC DNA]</scope>
    <source>
        <strain evidence="2">JCM19235</strain>
    </source>
</reference>
<organism evidence="1 2">
    <name type="scientific">Vibrio maritimus</name>
    <dbReference type="NCBI Taxonomy" id="990268"/>
    <lineage>
        <taxon>Bacteria</taxon>
        <taxon>Pseudomonadati</taxon>
        <taxon>Pseudomonadota</taxon>
        <taxon>Gammaproteobacteria</taxon>
        <taxon>Vibrionales</taxon>
        <taxon>Vibrionaceae</taxon>
        <taxon>Vibrio</taxon>
    </lineage>
</organism>
<dbReference type="EMBL" id="BBMR01000017">
    <property type="protein sequence ID" value="GAL22918.1"/>
    <property type="molecule type" value="Genomic_DNA"/>
</dbReference>
<dbReference type="InterPro" id="IPR027417">
    <property type="entry name" value="P-loop_NTPase"/>
</dbReference>
<keyword evidence="1" id="KW-0347">Helicase</keyword>
<keyword evidence="1" id="KW-0378">Hydrolase</keyword>
<proteinExistence type="predicted"/>
<keyword evidence="2" id="KW-1185">Reference proteome</keyword>
<dbReference type="STRING" id="990268.JCM19235_1219"/>
<gene>
    <name evidence="1" type="ORF">JCM19235_1219</name>
</gene>
<dbReference type="Gene3D" id="3.40.50.300">
    <property type="entry name" value="P-loop containing nucleotide triphosphate hydrolases"/>
    <property type="match status" value="1"/>
</dbReference>
<name>A0A090S800_9VIBR</name>
<keyword evidence="1" id="KW-0547">Nucleotide-binding</keyword>
<accession>A0A090S800</accession>
<keyword evidence="1" id="KW-0067">ATP-binding</keyword>
<dbReference type="GO" id="GO:0004386">
    <property type="term" value="F:helicase activity"/>
    <property type="evidence" value="ECO:0007669"/>
    <property type="project" value="UniProtKB-KW"/>
</dbReference>
<evidence type="ECO:0000313" key="1">
    <source>
        <dbReference type="EMBL" id="GAL22918.1"/>
    </source>
</evidence>
<sequence>MRSRTLELYVDTRAIAQREEMAILSATQTNREGHKSVTAKAEHAAEDFNKIRTADLVISINATEEEMAKGEARLFFAASRNQKGEFTMRIRRDLSKGHALTEVIGYE</sequence>